<dbReference type="EMBL" id="VUMZ01000005">
    <property type="protein sequence ID" value="MST52013.1"/>
    <property type="molecule type" value="Genomic_DNA"/>
</dbReference>
<dbReference type="AlphaFoldDB" id="A0A6L5Y5Z9"/>
<dbReference type="CDD" id="cd06223">
    <property type="entry name" value="PRTases_typeI"/>
    <property type="match status" value="1"/>
</dbReference>
<name>A0A6L5Y5Z9_9FIRM</name>
<protein>
    <submittedName>
        <fullName evidence="1">Phosphoribosyltransferase</fullName>
    </submittedName>
</protein>
<evidence type="ECO:0000313" key="2">
    <source>
        <dbReference type="Proteomes" id="UP000474676"/>
    </source>
</evidence>
<gene>
    <name evidence="1" type="ORF">FYJ64_06775</name>
</gene>
<dbReference type="Gene3D" id="3.40.50.2020">
    <property type="match status" value="1"/>
</dbReference>
<dbReference type="GeneID" id="303115027"/>
<keyword evidence="1" id="KW-0328">Glycosyltransferase</keyword>
<reference evidence="1 2" key="1">
    <citation type="submission" date="2019-08" db="EMBL/GenBank/DDBJ databases">
        <title>In-depth cultivation of the pig gut microbiome towards novel bacterial diversity and tailored functional studies.</title>
        <authorList>
            <person name="Wylensek D."/>
            <person name="Hitch T.C.A."/>
            <person name="Clavel T."/>
        </authorList>
    </citation>
    <scope>NUCLEOTIDE SEQUENCE [LARGE SCALE GENOMIC DNA]</scope>
    <source>
        <strain evidence="1 2">WCA-MUC-591-APC-3H</strain>
    </source>
</reference>
<comment type="caution">
    <text evidence="1">The sequence shown here is derived from an EMBL/GenBank/DDBJ whole genome shotgun (WGS) entry which is preliminary data.</text>
</comment>
<accession>A0A6L5Y5Z9</accession>
<dbReference type="InterPro" id="IPR029057">
    <property type="entry name" value="PRTase-like"/>
</dbReference>
<dbReference type="SUPFAM" id="SSF53271">
    <property type="entry name" value="PRTase-like"/>
    <property type="match status" value="1"/>
</dbReference>
<evidence type="ECO:0000313" key="1">
    <source>
        <dbReference type="EMBL" id="MST52013.1"/>
    </source>
</evidence>
<sequence>MAYVKVNKRKILFFTDYCKKNDRSYCDPKTRKMSNLIVDFKYEKHCSPDPFQSFSAKLNIAIHCIARYCINADGIVLVAAPSSSIERDKNSPLKKAVKICAKKLGFEDGSNILQRKMSIESSASCENRERNSIEQLKETTECTSKLKKNKAYILIDDVTTTGNSMRAYSSILKENGANNVVCFAFGSTMLKGESFEQVGYTIDDYFRDNPIKVYKRSLGIYKYRRFPKGIEIYHRIPLLDFEEQALIKMGWKKRNADCYYIAKRNSNYKKCEAYALKHFDKG</sequence>
<dbReference type="GO" id="GO:0016757">
    <property type="term" value="F:glycosyltransferase activity"/>
    <property type="evidence" value="ECO:0007669"/>
    <property type="project" value="UniProtKB-KW"/>
</dbReference>
<dbReference type="RefSeq" id="WP_154574455.1">
    <property type="nucleotide sequence ID" value="NZ_VUMZ01000005.1"/>
</dbReference>
<keyword evidence="2" id="KW-1185">Reference proteome</keyword>
<keyword evidence="1" id="KW-0808">Transferase</keyword>
<dbReference type="Proteomes" id="UP000474676">
    <property type="component" value="Unassembled WGS sequence"/>
</dbReference>
<organism evidence="1 2">
    <name type="scientific">Hornefia butyriciproducens</name>
    <dbReference type="NCBI Taxonomy" id="2652293"/>
    <lineage>
        <taxon>Bacteria</taxon>
        <taxon>Bacillati</taxon>
        <taxon>Bacillota</taxon>
        <taxon>Clostridia</taxon>
        <taxon>Peptostreptococcales</taxon>
        <taxon>Anaerovoracaceae</taxon>
        <taxon>Hornefia</taxon>
    </lineage>
</organism>
<proteinExistence type="predicted"/>
<dbReference type="InterPro" id="IPR000836">
    <property type="entry name" value="PRTase_dom"/>
</dbReference>